<dbReference type="RefSeq" id="WP_083637609.1">
    <property type="nucleotide sequence ID" value="NZ_MSRG01000012.1"/>
</dbReference>
<name>A0A242N2X4_CABSO</name>
<proteinExistence type="predicted"/>
<sequence length="168" mass="17920">MKIESGWLRRTLVAALSLSVLTAMACAQPATAAVTASDTKAVRDLFLRQSAAETAHDIDALDGMFAKAAPGEPDPVSFVARAYKFWGRDAVTDHFRKTFAGTWSLAPDESAIRIIPLNSDTVQIYAPTRVTLGAAGQPPKTATFLINEFAIRTSAGWKISAVIAVPAE</sequence>
<accession>A0A242N2X4</accession>
<organism evidence="2 3">
    <name type="scientific">Caballeronia sordidicola</name>
    <name type="common">Burkholderia sordidicola</name>
    <dbReference type="NCBI Taxonomy" id="196367"/>
    <lineage>
        <taxon>Bacteria</taxon>
        <taxon>Pseudomonadati</taxon>
        <taxon>Pseudomonadota</taxon>
        <taxon>Betaproteobacteria</taxon>
        <taxon>Burkholderiales</taxon>
        <taxon>Burkholderiaceae</taxon>
        <taxon>Caballeronia</taxon>
    </lineage>
</organism>
<evidence type="ECO:0008006" key="4">
    <source>
        <dbReference type="Google" id="ProtNLM"/>
    </source>
</evidence>
<comment type="caution">
    <text evidence="2">The sequence shown here is derived from an EMBL/GenBank/DDBJ whole genome shotgun (WGS) entry which is preliminary data.</text>
</comment>
<dbReference type="Gene3D" id="3.10.450.50">
    <property type="match status" value="1"/>
</dbReference>
<feature type="chain" id="PRO_5011314694" description="DUF4440 domain-containing protein" evidence="1">
    <location>
        <begin position="33"/>
        <end position="168"/>
    </location>
</feature>
<dbReference type="InterPro" id="IPR032710">
    <property type="entry name" value="NTF2-like_dom_sf"/>
</dbReference>
<feature type="signal peptide" evidence="1">
    <location>
        <begin position="1"/>
        <end position="32"/>
    </location>
</feature>
<gene>
    <name evidence="2" type="ORF">PAMC26577_05180</name>
</gene>
<evidence type="ECO:0000313" key="2">
    <source>
        <dbReference type="EMBL" id="OTP78021.1"/>
    </source>
</evidence>
<dbReference type="SUPFAM" id="SSF54427">
    <property type="entry name" value="NTF2-like"/>
    <property type="match status" value="1"/>
</dbReference>
<protein>
    <recommendedName>
        <fullName evidence="4">DUF4440 domain-containing protein</fullName>
    </recommendedName>
</protein>
<dbReference type="Proteomes" id="UP000195221">
    <property type="component" value="Unassembled WGS sequence"/>
</dbReference>
<reference evidence="2 3" key="1">
    <citation type="submission" date="2017-03" db="EMBL/GenBank/DDBJ databases">
        <title>Genome analysis of strain PAMC 26577.</title>
        <authorList>
            <person name="Oh H.-M."/>
            <person name="Yang J.-A."/>
        </authorList>
    </citation>
    <scope>NUCLEOTIDE SEQUENCE [LARGE SCALE GENOMIC DNA]</scope>
    <source>
        <strain evidence="2 3">PAMC 26577</strain>
    </source>
</reference>
<keyword evidence="1" id="KW-0732">Signal</keyword>
<evidence type="ECO:0000256" key="1">
    <source>
        <dbReference type="SAM" id="SignalP"/>
    </source>
</evidence>
<dbReference type="AlphaFoldDB" id="A0A242N2X4"/>
<evidence type="ECO:0000313" key="3">
    <source>
        <dbReference type="Proteomes" id="UP000195221"/>
    </source>
</evidence>
<dbReference type="EMBL" id="NBTZ01000026">
    <property type="protein sequence ID" value="OTP78021.1"/>
    <property type="molecule type" value="Genomic_DNA"/>
</dbReference>
<dbReference type="PROSITE" id="PS51257">
    <property type="entry name" value="PROKAR_LIPOPROTEIN"/>
    <property type="match status" value="1"/>
</dbReference>